<dbReference type="Proteomes" id="UP000199035">
    <property type="component" value="Unassembled WGS sequence"/>
</dbReference>
<accession>A0A1H3GRL0</accession>
<proteinExistence type="predicted"/>
<protein>
    <recommendedName>
        <fullName evidence="4">SH3 domain-containing protein</fullName>
    </recommendedName>
</protein>
<name>A0A1H3GRL0_9GAMM</name>
<feature type="compositionally biased region" description="Low complexity" evidence="1">
    <location>
        <begin position="146"/>
        <end position="158"/>
    </location>
</feature>
<gene>
    <name evidence="2" type="ORF">SAMN05421643_1037</name>
</gene>
<dbReference type="Gene3D" id="2.30.30.40">
    <property type="entry name" value="SH3 Domains"/>
    <property type="match status" value="1"/>
</dbReference>
<evidence type="ECO:0000313" key="3">
    <source>
        <dbReference type="Proteomes" id="UP000199035"/>
    </source>
</evidence>
<evidence type="ECO:0000256" key="1">
    <source>
        <dbReference type="SAM" id="MobiDB-lite"/>
    </source>
</evidence>
<sequence length="192" mass="21204">MIFGFFMLLGLSTATFGEISQDRIEQLTKTLSADIYSEFNSLQDSQTVDSSKDEFYPIANKYVNTEKINIRNAPVDGRIIGYLKRGKQVLIYDRKGEWERISKENEAPKWVSSKLLCTGSSCYINSVQNSYSSYSSKLPLNTNRTSSFKSSNQAKSSAGLSSGSCPCSGISNCVGPRGGIYCITSGGNKRYR</sequence>
<organism evidence="2 3">
    <name type="scientific">Acinetobacter kyonggiensis</name>
    <dbReference type="NCBI Taxonomy" id="595670"/>
    <lineage>
        <taxon>Bacteria</taxon>
        <taxon>Pseudomonadati</taxon>
        <taxon>Pseudomonadota</taxon>
        <taxon>Gammaproteobacteria</taxon>
        <taxon>Moraxellales</taxon>
        <taxon>Moraxellaceae</taxon>
        <taxon>Acinetobacter</taxon>
    </lineage>
</organism>
<feature type="region of interest" description="Disordered" evidence="1">
    <location>
        <begin position="145"/>
        <end position="164"/>
    </location>
</feature>
<evidence type="ECO:0000313" key="2">
    <source>
        <dbReference type="EMBL" id="SDY05700.1"/>
    </source>
</evidence>
<reference evidence="3" key="1">
    <citation type="submission" date="2016-10" db="EMBL/GenBank/DDBJ databases">
        <authorList>
            <person name="Varghese N."/>
            <person name="Submissions S."/>
        </authorList>
    </citation>
    <scope>NUCLEOTIDE SEQUENCE [LARGE SCALE GENOMIC DNA]</scope>
    <source>
        <strain evidence="3">ANC 5109</strain>
    </source>
</reference>
<keyword evidence="3" id="KW-1185">Reference proteome</keyword>
<dbReference type="AlphaFoldDB" id="A0A1H3GRL0"/>
<dbReference type="STRING" id="595670.SAMN05421643_1037"/>
<dbReference type="EMBL" id="FNPK01000003">
    <property type="protein sequence ID" value="SDY05700.1"/>
    <property type="molecule type" value="Genomic_DNA"/>
</dbReference>
<evidence type="ECO:0008006" key="4">
    <source>
        <dbReference type="Google" id="ProtNLM"/>
    </source>
</evidence>